<dbReference type="EMBL" id="QKKF02009269">
    <property type="protein sequence ID" value="RZF45323.1"/>
    <property type="molecule type" value="Genomic_DNA"/>
</dbReference>
<dbReference type="InterPro" id="IPR011993">
    <property type="entry name" value="PH-like_dom_sf"/>
</dbReference>
<protein>
    <recommendedName>
        <fullName evidence="7">IRS-type PTB domain-containing protein</fullName>
    </recommendedName>
</protein>
<feature type="compositionally biased region" description="Basic and acidic residues" evidence="6">
    <location>
        <begin position="438"/>
        <end position="451"/>
    </location>
</feature>
<dbReference type="STRING" id="195883.A0A482XHN2"/>
<proteinExistence type="predicted"/>
<evidence type="ECO:0000313" key="9">
    <source>
        <dbReference type="Proteomes" id="UP000291343"/>
    </source>
</evidence>
<feature type="compositionally biased region" description="Low complexity" evidence="6">
    <location>
        <begin position="117"/>
        <end position="126"/>
    </location>
</feature>
<feature type="compositionally biased region" description="Polar residues" evidence="6">
    <location>
        <begin position="467"/>
        <end position="486"/>
    </location>
</feature>
<dbReference type="GO" id="GO:0016020">
    <property type="term" value="C:membrane"/>
    <property type="evidence" value="ECO:0007669"/>
    <property type="project" value="UniProtKB-SubCell"/>
</dbReference>
<gene>
    <name evidence="8" type="ORF">LSTR_LSTR010410</name>
</gene>
<dbReference type="GO" id="GO:0005068">
    <property type="term" value="F:transmembrane receptor protein tyrosine kinase adaptor activity"/>
    <property type="evidence" value="ECO:0007669"/>
    <property type="project" value="TreeGrafter"/>
</dbReference>
<keyword evidence="5" id="KW-0449">Lipoprotein</keyword>
<dbReference type="PANTHER" id="PTHR21258">
    <property type="entry name" value="DOCKING PROTEIN RELATED"/>
    <property type="match status" value="1"/>
</dbReference>
<dbReference type="Pfam" id="PF02174">
    <property type="entry name" value="IRS"/>
    <property type="match status" value="1"/>
</dbReference>
<feature type="region of interest" description="Disordered" evidence="6">
    <location>
        <begin position="105"/>
        <end position="196"/>
    </location>
</feature>
<dbReference type="SUPFAM" id="SSF50729">
    <property type="entry name" value="PH domain-like"/>
    <property type="match status" value="1"/>
</dbReference>
<dbReference type="SMR" id="A0A482XHN2"/>
<comment type="subcellular location">
    <subcellularLocation>
        <location evidence="1">Membrane</location>
    </subcellularLocation>
</comment>
<feature type="compositionally biased region" description="Low complexity" evidence="6">
    <location>
        <begin position="164"/>
        <end position="177"/>
    </location>
</feature>
<evidence type="ECO:0000259" key="7">
    <source>
        <dbReference type="PROSITE" id="PS51064"/>
    </source>
</evidence>
<evidence type="ECO:0000256" key="5">
    <source>
        <dbReference type="ARBA" id="ARBA00023288"/>
    </source>
</evidence>
<dbReference type="Proteomes" id="UP000291343">
    <property type="component" value="Unassembled WGS sequence"/>
</dbReference>
<accession>A0A482XHN2</accession>
<evidence type="ECO:0000256" key="1">
    <source>
        <dbReference type="ARBA" id="ARBA00004370"/>
    </source>
</evidence>
<dbReference type="GO" id="GO:0008543">
    <property type="term" value="P:fibroblast growth factor receptor signaling pathway"/>
    <property type="evidence" value="ECO:0007669"/>
    <property type="project" value="TreeGrafter"/>
</dbReference>
<keyword evidence="9" id="KW-1185">Reference proteome</keyword>
<evidence type="ECO:0000256" key="4">
    <source>
        <dbReference type="ARBA" id="ARBA00023136"/>
    </source>
</evidence>
<dbReference type="Gene3D" id="2.30.29.30">
    <property type="entry name" value="Pleckstrin-homology domain (PH domain)/Phosphotyrosine-binding domain (PTB)"/>
    <property type="match status" value="1"/>
</dbReference>
<dbReference type="AlphaFoldDB" id="A0A482XHN2"/>
<dbReference type="SMART" id="SM00310">
    <property type="entry name" value="PTBI"/>
    <property type="match status" value="1"/>
</dbReference>
<feature type="region of interest" description="Disordered" evidence="6">
    <location>
        <begin position="428"/>
        <end position="486"/>
    </location>
</feature>
<keyword evidence="2" id="KW-0597">Phosphoprotein</keyword>
<dbReference type="GO" id="GO:0005104">
    <property type="term" value="F:fibroblast growth factor receptor binding"/>
    <property type="evidence" value="ECO:0007669"/>
    <property type="project" value="TreeGrafter"/>
</dbReference>
<dbReference type="InterPro" id="IPR050996">
    <property type="entry name" value="Docking_Protein_DOK"/>
</dbReference>
<dbReference type="PROSITE" id="PS51064">
    <property type="entry name" value="IRS_PTB"/>
    <property type="match status" value="1"/>
</dbReference>
<dbReference type="PANTHER" id="PTHR21258:SF55">
    <property type="entry name" value="FI23523P1"/>
    <property type="match status" value="1"/>
</dbReference>
<dbReference type="InParanoid" id="A0A482XHN2"/>
<dbReference type="SMART" id="SM01244">
    <property type="entry name" value="IRS"/>
    <property type="match status" value="1"/>
</dbReference>
<keyword evidence="4" id="KW-0472">Membrane</keyword>
<feature type="compositionally biased region" description="Polar residues" evidence="6">
    <location>
        <begin position="105"/>
        <end position="116"/>
    </location>
</feature>
<evidence type="ECO:0000256" key="2">
    <source>
        <dbReference type="ARBA" id="ARBA00022553"/>
    </source>
</evidence>
<sequence length="486" mass="53040">MGCVCSKHTDNHPSIFQVVNVDEEGQKLHDGQLEVTDTDLIVYQRQRSPVRWPLRSLRRYGFDADIFSFESGRRCPTGPGVYAFRCRRAEELFNLLQSHIQMRNSTTDDTISREFNSSSQPQQQQQRPVSCGSGSDNYLEPTPLRQNSLGRFPPAAAANGPSRIGSIGSNGPLSPISPSSPPPNYVNGGGDSDATSLRQHCRTLSRSYSSNSTCLSLAVPSETAPTLVRDHHPPPLVLTKTHQSYERTTVLQVSPTYSISSETNFSARTEECRVITATDSSDDGAAAMPFYINIKPGMHNLQSPPASAAPAPASLPPVVRPTVESDLHEYANLELGADIETMIGGCASVRKMERSLTRQSFVLPPNLANRSVVIDRQVNYAVLDLEHPPVPPSPVSLAAPSYTTPDDTQPAQRYATIDFDKTIALSNSINPSVGQESEGCRVTRHDPDHDPSRHRHPSSAADESRKSSLSRTTRGLTDRLSASLTE</sequence>
<dbReference type="InterPro" id="IPR002404">
    <property type="entry name" value="IRS_PTB"/>
</dbReference>
<dbReference type="GO" id="GO:0005737">
    <property type="term" value="C:cytoplasm"/>
    <property type="evidence" value="ECO:0007669"/>
    <property type="project" value="TreeGrafter"/>
</dbReference>
<feature type="domain" description="IRS-type PTB" evidence="7">
    <location>
        <begin position="8"/>
        <end position="110"/>
    </location>
</feature>
<keyword evidence="3" id="KW-0519">Myristate</keyword>
<evidence type="ECO:0000313" key="8">
    <source>
        <dbReference type="EMBL" id="RZF45323.1"/>
    </source>
</evidence>
<reference evidence="8 9" key="1">
    <citation type="journal article" date="2017" name="Gigascience">
        <title>Genome sequence of the small brown planthopper, Laodelphax striatellus.</title>
        <authorList>
            <person name="Zhu J."/>
            <person name="Jiang F."/>
            <person name="Wang X."/>
            <person name="Yang P."/>
            <person name="Bao Y."/>
            <person name="Zhao W."/>
            <person name="Wang W."/>
            <person name="Lu H."/>
            <person name="Wang Q."/>
            <person name="Cui N."/>
            <person name="Li J."/>
            <person name="Chen X."/>
            <person name="Luo L."/>
            <person name="Yu J."/>
            <person name="Kang L."/>
            <person name="Cui F."/>
        </authorList>
    </citation>
    <scope>NUCLEOTIDE SEQUENCE [LARGE SCALE GENOMIC DNA]</scope>
    <source>
        <strain evidence="8">Lst14</strain>
    </source>
</reference>
<name>A0A482XHN2_LAOST</name>
<dbReference type="CDD" id="cd01202">
    <property type="entry name" value="PTB_FRS2"/>
    <property type="match status" value="1"/>
</dbReference>
<comment type="caution">
    <text evidence="8">The sequence shown here is derived from an EMBL/GenBank/DDBJ whole genome shotgun (WGS) entry which is preliminary data.</text>
</comment>
<dbReference type="OrthoDB" id="6279276at2759"/>
<evidence type="ECO:0000256" key="3">
    <source>
        <dbReference type="ARBA" id="ARBA00022707"/>
    </source>
</evidence>
<evidence type="ECO:0000256" key="6">
    <source>
        <dbReference type="SAM" id="MobiDB-lite"/>
    </source>
</evidence>
<organism evidence="8 9">
    <name type="scientific">Laodelphax striatellus</name>
    <name type="common">Small brown planthopper</name>
    <name type="synonym">Delphax striatella</name>
    <dbReference type="NCBI Taxonomy" id="195883"/>
    <lineage>
        <taxon>Eukaryota</taxon>
        <taxon>Metazoa</taxon>
        <taxon>Ecdysozoa</taxon>
        <taxon>Arthropoda</taxon>
        <taxon>Hexapoda</taxon>
        <taxon>Insecta</taxon>
        <taxon>Pterygota</taxon>
        <taxon>Neoptera</taxon>
        <taxon>Paraneoptera</taxon>
        <taxon>Hemiptera</taxon>
        <taxon>Auchenorrhyncha</taxon>
        <taxon>Fulgoroidea</taxon>
        <taxon>Delphacidae</taxon>
        <taxon>Criomorphinae</taxon>
        <taxon>Laodelphax</taxon>
    </lineage>
</organism>
<dbReference type="InterPro" id="IPR038742">
    <property type="entry name" value="FRS2_PTB"/>
</dbReference>